<comment type="caution">
    <text evidence="1">The sequence shown here is derived from an EMBL/GenBank/DDBJ whole genome shotgun (WGS) entry which is preliminary data.</text>
</comment>
<dbReference type="EMBL" id="PYAL01000004">
    <property type="protein sequence ID" value="RXN87921.1"/>
    <property type="molecule type" value="Genomic_DNA"/>
</dbReference>
<keyword evidence="2" id="KW-1185">Reference proteome</keyword>
<gene>
    <name evidence="1" type="ORF">C7R54_15160</name>
</gene>
<dbReference type="InterPro" id="IPR050682">
    <property type="entry name" value="ModA/WtpA"/>
</dbReference>
<reference evidence="1 2" key="1">
    <citation type="journal article" date="2017" name="Int. J. Syst. Evol. Microbiol.">
        <title>Achromobacter aloeverae sp. nov., isolated from the root of Aloe vera (L.) Burm.f.</title>
        <authorList>
            <person name="Kuncharoen N."/>
            <person name="Muramatsu Y."/>
            <person name="Shibata C."/>
            <person name="Kamakura Y."/>
            <person name="Nakagawa Y."/>
            <person name="Tanasupawat S."/>
        </authorList>
    </citation>
    <scope>NUCLEOTIDE SEQUENCE [LARGE SCALE GENOMIC DNA]</scope>
    <source>
        <strain evidence="1 2">AVA-1</strain>
    </source>
</reference>
<dbReference type="Gene3D" id="3.40.190.10">
    <property type="entry name" value="Periplasmic binding protein-like II"/>
    <property type="match status" value="2"/>
</dbReference>
<organism evidence="1 2">
    <name type="scientific">Achromobacter aloeverae</name>
    <dbReference type="NCBI Taxonomy" id="1750518"/>
    <lineage>
        <taxon>Bacteria</taxon>
        <taxon>Pseudomonadati</taxon>
        <taxon>Pseudomonadota</taxon>
        <taxon>Betaproteobacteria</taxon>
        <taxon>Burkholderiales</taxon>
        <taxon>Alcaligenaceae</taxon>
        <taxon>Achromobacter</taxon>
    </lineage>
</organism>
<dbReference type="AlphaFoldDB" id="A0A4Q1HIL9"/>
<proteinExistence type="predicted"/>
<protein>
    <submittedName>
        <fullName evidence="1">Molybdate ABC transporter substrate-binding protein</fullName>
    </submittedName>
</protein>
<dbReference type="RefSeq" id="WP_129151289.1">
    <property type="nucleotide sequence ID" value="NZ_JBHSDO010000011.1"/>
</dbReference>
<evidence type="ECO:0000313" key="2">
    <source>
        <dbReference type="Proteomes" id="UP000290849"/>
    </source>
</evidence>
<accession>A0A4Q1HIL9</accession>
<dbReference type="GO" id="GO:0030973">
    <property type="term" value="F:molybdate ion binding"/>
    <property type="evidence" value="ECO:0007669"/>
    <property type="project" value="TreeGrafter"/>
</dbReference>
<dbReference type="GO" id="GO:0015689">
    <property type="term" value="P:molybdate ion transport"/>
    <property type="evidence" value="ECO:0007669"/>
    <property type="project" value="TreeGrafter"/>
</dbReference>
<evidence type="ECO:0000313" key="1">
    <source>
        <dbReference type="EMBL" id="RXN87921.1"/>
    </source>
</evidence>
<dbReference type="PANTHER" id="PTHR30632:SF11">
    <property type="entry name" value="BLR4797 PROTEIN"/>
    <property type="match status" value="1"/>
</dbReference>
<dbReference type="OrthoDB" id="8902433at2"/>
<dbReference type="Proteomes" id="UP000290849">
    <property type="component" value="Unassembled WGS sequence"/>
</dbReference>
<sequence>MELHLFSGGAAQAVVNGLRPAFEAAQACTLAPTFGAVGAMRDKLLAGDPCDLVILSQALVDGLTGQGHLLADSARPLGRVETGVAVRAGSPPVDIRDGDALGAALRACTGLYVPHLTQSTAGIHIAGVLEKLGLTSVLADRIHEYPNGNAAMAAMAKADGHGLIGCTQVTEIRYTPGVSLVGNLPSGYGLSTIYTAAVCTHAAEPALAGAFVRVLSEPASASLRKASGFDI</sequence>
<dbReference type="Pfam" id="PF13531">
    <property type="entry name" value="SBP_bac_11"/>
    <property type="match status" value="1"/>
</dbReference>
<dbReference type="PANTHER" id="PTHR30632">
    <property type="entry name" value="MOLYBDATE-BINDING PERIPLASMIC PROTEIN"/>
    <property type="match status" value="1"/>
</dbReference>
<name>A0A4Q1HIL9_9BURK</name>
<dbReference type="SUPFAM" id="SSF53850">
    <property type="entry name" value="Periplasmic binding protein-like II"/>
    <property type="match status" value="1"/>
</dbReference>